<dbReference type="PROSITE" id="PS50887">
    <property type="entry name" value="GGDEF"/>
    <property type="match status" value="1"/>
</dbReference>
<dbReference type="CDD" id="cd01949">
    <property type="entry name" value="GGDEF"/>
    <property type="match status" value="1"/>
</dbReference>
<reference evidence="8" key="1">
    <citation type="submission" date="2016-10" db="EMBL/GenBank/DDBJ databases">
        <authorList>
            <person name="Varghese N."/>
            <person name="Submissions S."/>
        </authorList>
    </citation>
    <scope>NUCLEOTIDE SEQUENCE [LARGE SCALE GENOMIC DNA]</scope>
    <source>
        <strain evidence="8">CGMCC 1.6495</strain>
    </source>
</reference>
<dbReference type="AlphaFoldDB" id="A0A1H9SIC0"/>
<evidence type="ECO:0000256" key="1">
    <source>
        <dbReference type="ARBA" id="ARBA00001946"/>
    </source>
</evidence>
<keyword evidence="4" id="KW-1133">Transmembrane helix</keyword>
<dbReference type="InterPro" id="IPR043128">
    <property type="entry name" value="Rev_trsase/Diguanyl_cyclase"/>
</dbReference>
<dbReference type="GO" id="GO:0005886">
    <property type="term" value="C:plasma membrane"/>
    <property type="evidence" value="ECO:0007669"/>
    <property type="project" value="TreeGrafter"/>
</dbReference>
<dbReference type="GO" id="GO:0052621">
    <property type="term" value="F:diguanylate cyclase activity"/>
    <property type="evidence" value="ECO:0007669"/>
    <property type="project" value="UniProtKB-EC"/>
</dbReference>
<proteinExistence type="predicted"/>
<accession>A0A1H9SIC0</accession>
<dbReference type="GO" id="GO:0043709">
    <property type="term" value="P:cell adhesion involved in single-species biofilm formation"/>
    <property type="evidence" value="ECO:0007669"/>
    <property type="project" value="TreeGrafter"/>
</dbReference>
<evidence type="ECO:0000259" key="6">
    <source>
        <dbReference type="PROSITE" id="PS50887"/>
    </source>
</evidence>
<comment type="catalytic activity">
    <reaction evidence="3">
        <text>2 GTP = 3',3'-c-di-GMP + 2 diphosphate</text>
        <dbReference type="Rhea" id="RHEA:24898"/>
        <dbReference type="ChEBI" id="CHEBI:33019"/>
        <dbReference type="ChEBI" id="CHEBI:37565"/>
        <dbReference type="ChEBI" id="CHEBI:58805"/>
        <dbReference type="EC" id="2.7.7.65"/>
    </reaction>
</comment>
<dbReference type="Pfam" id="PF00990">
    <property type="entry name" value="GGDEF"/>
    <property type="match status" value="1"/>
</dbReference>
<dbReference type="PANTHER" id="PTHR45138:SF9">
    <property type="entry name" value="DIGUANYLATE CYCLASE DGCM-RELATED"/>
    <property type="match status" value="1"/>
</dbReference>
<sequence>MNKASLPLRSGSLTSKQALLTMLLAILISVIAGSMELFNHASSMRQSVAQRVEQQLAIVKGAAAEAAFQLNPDLAHQIAYGLFSDNEIAEVVILDDFGSPLAGFAPTEAVETSWLSQRLFGDMLYYQIPLNYYVAADLPEAEVGKVELRLDEQRLTQQFLDRSISVVGSSVVEAFILSLLIIAFFHYFITRPLLKVHDAIAHADPERPGEWDKPRLRGHRHDELGHLVDSLDHLLQAFQQGLDQRDQLHHLSHIDGLTGVANRRHFDLFYQQQWKRARRRAEPFSVIFIDIDNFKEFNDHYGHAMGDDTLRAVAQVLNNCIDPAHDLLARYGGEEFVCVLPNKDEEAALEVAQRLRQAVLSLAIPHAYSSTHTHLTASMGVASTPAQTTISPAALLAQADQHLYHAKHLGRNRVETRPRTA</sequence>
<dbReference type="GO" id="GO:0007165">
    <property type="term" value="P:signal transduction"/>
    <property type="evidence" value="ECO:0007669"/>
    <property type="project" value="InterPro"/>
</dbReference>
<keyword evidence="4" id="KW-0812">Transmembrane</keyword>
<organism evidence="7 8">
    <name type="scientific">Vreelandella subterranea</name>
    <dbReference type="NCBI Taxonomy" id="416874"/>
    <lineage>
        <taxon>Bacteria</taxon>
        <taxon>Pseudomonadati</taxon>
        <taxon>Pseudomonadota</taxon>
        <taxon>Gammaproteobacteria</taxon>
        <taxon>Oceanospirillales</taxon>
        <taxon>Halomonadaceae</taxon>
        <taxon>Vreelandella</taxon>
    </lineage>
</organism>
<dbReference type="NCBIfam" id="TIGR00254">
    <property type="entry name" value="GGDEF"/>
    <property type="match status" value="1"/>
</dbReference>
<name>A0A1H9SIC0_9GAMM</name>
<feature type="transmembrane region" description="Helical" evidence="4">
    <location>
        <begin position="20"/>
        <end position="38"/>
    </location>
</feature>
<gene>
    <name evidence="7" type="ORF">SAMN04487958_103260</name>
</gene>
<evidence type="ECO:0000256" key="4">
    <source>
        <dbReference type="SAM" id="Phobius"/>
    </source>
</evidence>
<dbReference type="STRING" id="416874.SAMN04487958_103260"/>
<dbReference type="InterPro" id="IPR003660">
    <property type="entry name" value="HAMP_dom"/>
</dbReference>
<dbReference type="FunFam" id="3.30.70.270:FF:000001">
    <property type="entry name" value="Diguanylate cyclase domain protein"/>
    <property type="match status" value="1"/>
</dbReference>
<comment type="cofactor">
    <cofactor evidence="1">
        <name>Mg(2+)</name>
        <dbReference type="ChEBI" id="CHEBI:18420"/>
    </cofactor>
</comment>
<keyword evidence="4" id="KW-0472">Membrane</keyword>
<protein>
    <recommendedName>
        <fullName evidence="2">diguanylate cyclase</fullName>
        <ecNumber evidence="2">2.7.7.65</ecNumber>
    </recommendedName>
</protein>
<feature type="domain" description="GGDEF" evidence="6">
    <location>
        <begin position="282"/>
        <end position="419"/>
    </location>
</feature>
<keyword evidence="8" id="KW-1185">Reference proteome</keyword>
<dbReference type="GO" id="GO:1902201">
    <property type="term" value="P:negative regulation of bacterial-type flagellum-dependent cell motility"/>
    <property type="evidence" value="ECO:0007669"/>
    <property type="project" value="TreeGrafter"/>
</dbReference>
<evidence type="ECO:0000256" key="3">
    <source>
        <dbReference type="ARBA" id="ARBA00034247"/>
    </source>
</evidence>
<dbReference type="PROSITE" id="PS50885">
    <property type="entry name" value="HAMP"/>
    <property type="match status" value="1"/>
</dbReference>
<evidence type="ECO:0000313" key="8">
    <source>
        <dbReference type="Proteomes" id="UP000198505"/>
    </source>
</evidence>
<dbReference type="EMBL" id="FOGS01000003">
    <property type="protein sequence ID" value="SER84648.1"/>
    <property type="molecule type" value="Genomic_DNA"/>
</dbReference>
<dbReference type="InterPro" id="IPR050469">
    <property type="entry name" value="Diguanylate_Cyclase"/>
</dbReference>
<dbReference type="SUPFAM" id="SSF55073">
    <property type="entry name" value="Nucleotide cyclase"/>
    <property type="match status" value="1"/>
</dbReference>
<dbReference type="Gene3D" id="3.30.70.270">
    <property type="match status" value="1"/>
</dbReference>
<dbReference type="PANTHER" id="PTHR45138">
    <property type="entry name" value="REGULATORY COMPONENTS OF SENSORY TRANSDUCTION SYSTEM"/>
    <property type="match status" value="1"/>
</dbReference>
<feature type="domain" description="HAMP" evidence="5">
    <location>
        <begin position="187"/>
        <end position="243"/>
    </location>
</feature>
<evidence type="ECO:0000259" key="5">
    <source>
        <dbReference type="PROSITE" id="PS50885"/>
    </source>
</evidence>
<dbReference type="EC" id="2.7.7.65" evidence="2"/>
<feature type="transmembrane region" description="Helical" evidence="4">
    <location>
        <begin position="164"/>
        <end position="189"/>
    </location>
</feature>
<dbReference type="SMART" id="SM00267">
    <property type="entry name" value="GGDEF"/>
    <property type="match status" value="1"/>
</dbReference>
<evidence type="ECO:0000313" key="7">
    <source>
        <dbReference type="EMBL" id="SER84648.1"/>
    </source>
</evidence>
<dbReference type="InterPro" id="IPR029787">
    <property type="entry name" value="Nucleotide_cyclase"/>
</dbReference>
<evidence type="ECO:0000256" key="2">
    <source>
        <dbReference type="ARBA" id="ARBA00012528"/>
    </source>
</evidence>
<dbReference type="InterPro" id="IPR000160">
    <property type="entry name" value="GGDEF_dom"/>
</dbReference>
<dbReference type="Gene3D" id="6.10.340.10">
    <property type="match status" value="1"/>
</dbReference>
<dbReference type="RefSeq" id="WP_092826456.1">
    <property type="nucleotide sequence ID" value="NZ_FOGS01000003.1"/>
</dbReference>
<dbReference type="Proteomes" id="UP000198505">
    <property type="component" value="Unassembled WGS sequence"/>
</dbReference>